<dbReference type="AlphaFoldDB" id="A0A7D9E9W3"/>
<feature type="region of interest" description="Disordered" evidence="1">
    <location>
        <begin position="371"/>
        <end position="429"/>
    </location>
</feature>
<organism evidence="2 3">
    <name type="scientific">Paramuricea clavata</name>
    <name type="common">Red gorgonian</name>
    <name type="synonym">Violescent sea-whip</name>
    <dbReference type="NCBI Taxonomy" id="317549"/>
    <lineage>
        <taxon>Eukaryota</taxon>
        <taxon>Metazoa</taxon>
        <taxon>Cnidaria</taxon>
        <taxon>Anthozoa</taxon>
        <taxon>Octocorallia</taxon>
        <taxon>Malacalcyonacea</taxon>
        <taxon>Plexauridae</taxon>
        <taxon>Paramuricea</taxon>
    </lineage>
</organism>
<feature type="region of interest" description="Disordered" evidence="1">
    <location>
        <begin position="515"/>
        <end position="542"/>
    </location>
</feature>
<comment type="caution">
    <text evidence="2">The sequence shown here is derived from an EMBL/GenBank/DDBJ whole genome shotgun (WGS) entry which is preliminary data.</text>
</comment>
<name>A0A7D9E9W3_PARCT</name>
<dbReference type="OrthoDB" id="10530158at2759"/>
<reference evidence="2" key="1">
    <citation type="submission" date="2020-04" db="EMBL/GenBank/DDBJ databases">
        <authorList>
            <person name="Alioto T."/>
            <person name="Alioto T."/>
            <person name="Gomez Garrido J."/>
        </authorList>
    </citation>
    <scope>NUCLEOTIDE SEQUENCE</scope>
    <source>
        <strain evidence="2">A484AB</strain>
    </source>
</reference>
<dbReference type="EMBL" id="CACRXK020004574">
    <property type="protein sequence ID" value="CAB4003241.1"/>
    <property type="molecule type" value="Genomic_DNA"/>
</dbReference>
<gene>
    <name evidence="2" type="ORF">PACLA_8A004356</name>
</gene>
<sequence>MTEMPSKKLTGRKFIRRPWIQTVLLSGNLENPVPKKAKARVTWLDLQKNRDGTHSGEITDNVYKINVVFSEEAVVECLEDKAHGHIFKRFTDILGGAVVLTDYKVVPQFSEQEFIILINHFKVMPGYIGPLAYTEEIPDNIRNSKHEKEVKEKLQSLWGKQHANLGNGVADSLPCTTAVVGPLENVQNIDASSQGALSEMNSQDESRNNLSYFAEMADEVLKEQEERADLIELCRNYEPLENSDDLEVQGLLDRIHQAHIKYAPFSAETQSSSGDLETSQAIQMPTSDDLKLAVCSWPTRSHDEVVTSEIDTAGLQSTSLDMNLANLNKADLIELCRNYWPLENTEDLEISDLLEMLHQAHTKCAPFCDSNSHSTDGDNEPHQDVPTLDVTHSETQSQSRHVNDIRTSDVTTSETPSSTQSSNVSPHMLLGQNDTARQVFDLTMSDYSQSCLENRSLYVADASRIGAATGVTNATDVTDVETVTSQTLIDETNCEDLPCSSKHIIDRIMNVTVSQDRSTPVARPTLQLSQTPDRSQEGQKRKKELWKFIGGYWKDKKKKLRK</sequence>
<keyword evidence="3" id="KW-1185">Reference proteome</keyword>
<proteinExistence type="predicted"/>
<accession>A0A7D9E9W3</accession>
<dbReference type="Gene3D" id="2.40.50.960">
    <property type="match status" value="1"/>
</dbReference>
<protein>
    <submittedName>
        <fullName evidence="2">Uncharacterized protein</fullName>
    </submittedName>
</protein>
<dbReference type="Proteomes" id="UP001152795">
    <property type="component" value="Unassembled WGS sequence"/>
</dbReference>
<evidence type="ECO:0000313" key="3">
    <source>
        <dbReference type="Proteomes" id="UP001152795"/>
    </source>
</evidence>
<evidence type="ECO:0000256" key="1">
    <source>
        <dbReference type="SAM" id="MobiDB-lite"/>
    </source>
</evidence>
<evidence type="ECO:0000313" key="2">
    <source>
        <dbReference type="EMBL" id="CAB4003241.1"/>
    </source>
</evidence>
<feature type="compositionally biased region" description="Low complexity" evidence="1">
    <location>
        <begin position="411"/>
        <end position="425"/>
    </location>
</feature>